<dbReference type="RefSeq" id="WP_368603875.1">
    <property type="nucleotide sequence ID" value="NZ_JAYMRW010000010.1"/>
</dbReference>
<keyword evidence="2" id="KW-1185">Reference proteome</keyword>
<sequence>MPPQTVSASAGCIGKIDSISSTATPDRFAATGWLYDPAGKQYVSSIVIADRAGKVLGTGITGAQRADLAPITGSNDRYGRWTGFFVRPSDREIRLFGRLDTGRYCAIPDAQALDTSKTQPPA</sequence>
<protein>
    <recommendedName>
        <fullName evidence="3">DUF3455 domain-containing protein</fullName>
    </recommendedName>
</protein>
<reference evidence="1 2" key="1">
    <citation type="submission" date="2024-01" db="EMBL/GenBank/DDBJ databases">
        <title>The diversity of rhizobia nodulating Mimosa spp. in eleven states of Brazil covering several biomes is determined by host plant, location, and edaphic factors.</title>
        <authorList>
            <person name="Rouws L."/>
            <person name="Barauna A."/>
            <person name="Beukes C."/>
            <person name="De Faria S.M."/>
            <person name="Gross E."/>
            <person name="Dos Reis Junior F.B."/>
            <person name="Simon M."/>
            <person name="Maluk M."/>
            <person name="Odee D.W."/>
            <person name="Kenicer G."/>
            <person name="Young J.P.W."/>
            <person name="Reis V.M."/>
            <person name="Zilli J."/>
            <person name="James E.K."/>
        </authorList>
    </citation>
    <scope>NUCLEOTIDE SEQUENCE [LARGE SCALE GENOMIC DNA]</scope>
    <source>
        <strain evidence="1 2">JPY164</strain>
    </source>
</reference>
<dbReference type="Proteomes" id="UP001390669">
    <property type="component" value="Unassembled WGS sequence"/>
</dbReference>
<accession>A0ABU9SHU4</accession>
<evidence type="ECO:0008006" key="3">
    <source>
        <dbReference type="Google" id="ProtNLM"/>
    </source>
</evidence>
<name>A0ABU9SHU4_9BURK</name>
<comment type="caution">
    <text evidence="1">The sequence shown here is derived from an EMBL/GenBank/DDBJ whole genome shotgun (WGS) entry which is preliminary data.</text>
</comment>
<gene>
    <name evidence="1" type="ORF">VSR33_24010</name>
</gene>
<evidence type="ECO:0000313" key="2">
    <source>
        <dbReference type="Proteomes" id="UP001390669"/>
    </source>
</evidence>
<evidence type="ECO:0000313" key="1">
    <source>
        <dbReference type="EMBL" id="MEM5450549.1"/>
    </source>
</evidence>
<proteinExistence type="predicted"/>
<organism evidence="1 2">
    <name type="scientific">Paraburkholderia guartelaensis</name>
    <dbReference type="NCBI Taxonomy" id="2546446"/>
    <lineage>
        <taxon>Bacteria</taxon>
        <taxon>Pseudomonadati</taxon>
        <taxon>Pseudomonadota</taxon>
        <taxon>Betaproteobacteria</taxon>
        <taxon>Burkholderiales</taxon>
        <taxon>Burkholderiaceae</taxon>
        <taxon>Paraburkholderia</taxon>
    </lineage>
</organism>
<dbReference type="EMBL" id="JAYMRW010000010">
    <property type="protein sequence ID" value="MEM5450549.1"/>
    <property type="molecule type" value="Genomic_DNA"/>
</dbReference>